<organism evidence="1">
    <name type="scientific">Rhizophora mucronata</name>
    <name type="common">Asiatic mangrove</name>
    <dbReference type="NCBI Taxonomy" id="61149"/>
    <lineage>
        <taxon>Eukaryota</taxon>
        <taxon>Viridiplantae</taxon>
        <taxon>Streptophyta</taxon>
        <taxon>Embryophyta</taxon>
        <taxon>Tracheophyta</taxon>
        <taxon>Spermatophyta</taxon>
        <taxon>Magnoliopsida</taxon>
        <taxon>eudicotyledons</taxon>
        <taxon>Gunneridae</taxon>
        <taxon>Pentapetalae</taxon>
        <taxon>rosids</taxon>
        <taxon>fabids</taxon>
        <taxon>Malpighiales</taxon>
        <taxon>Rhizophoraceae</taxon>
        <taxon>Rhizophora</taxon>
    </lineage>
</organism>
<accession>A0A2P2R156</accession>
<protein>
    <submittedName>
        <fullName evidence="1">Uncharacterized protein</fullName>
    </submittedName>
</protein>
<proteinExistence type="predicted"/>
<evidence type="ECO:0000313" key="1">
    <source>
        <dbReference type="EMBL" id="MBX72953.1"/>
    </source>
</evidence>
<name>A0A2P2R156_RHIMU</name>
<reference evidence="1" key="1">
    <citation type="submission" date="2018-02" db="EMBL/GenBank/DDBJ databases">
        <title>Rhizophora mucronata_Transcriptome.</title>
        <authorList>
            <person name="Meera S.P."/>
            <person name="Sreeshan A."/>
            <person name="Augustine A."/>
        </authorList>
    </citation>
    <scope>NUCLEOTIDE SEQUENCE</scope>
    <source>
        <tissue evidence="1">Leaf</tissue>
    </source>
</reference>
<dbReference type="EMBL" id="GGEC01092469">
    <property type="protein sequence ID" value="MBX72953.1"/>
    <property type="molecule type" value="Transcribed_RNA"/>
</dbReference>
<sequence length="40" mass="4827">MSFSSLFYLLLDCSRLQYLVSTHRFMLKNRRFGCFMSVID</sequence>
<dbReference type="AlphaFoldDB" id="A0A2P2R156"/>